<keyword evidence="3 11" id="KW-0812">Transmembrane</keyword>
<evidence type="ECO:0000256" key="2">
    <source>
        <dbReference type="ARBA" id="ARBA00022475"/>
    </source>
</evidence>
<dbReference type="Proteomes" id="UP000261480">
    <property type="component" value="Unplaced"/>
</dbReference>
<dbReference type="InterPro" id="IPR001634">
    <property type="entry name" value="Adenosn_rcpt"/>
</dbReference>
<dbReference type="PROSITE" id="PS50262">
    <property type="entry name" value="G_PROTEIN_RECEP_F1_2"/>
    <property type="match status" value="1"/>
</dbReference>
<evidence type="ECO:0000256" key="10">
    <source>
        <dbReference type="ARBA" id="ARBA00023224"/>
    </source>
</evidence>
<comment type="subcellular location">
    <subcellularLocation>
        <location evidence="1 11">Cell membrane</location>
        <topology evidence="1 11">Multi-pass membrane protein</topology>
    </subcellularLocation>
</comment>
<dbReference type="GO" id="GO:0030425">
    <property type="term" value="C:dendrite"/>
    <property type="evidence" value="ECO:0007669"/>
    <property type="project" value="TreeGrafter"/>
</dbReference>
<dbReference type="SMART" id="SM01381">
    <property type="entry name" value="7TM_GPCR_Srsx"/>
    <property type="match status" value="1"/>
</dbReference>
<dbReference type="Ensembl" id="ENSPMET00000009099.1">
    <property type="protein sequence ID" value="ENSPMEP00000004487.1"/>
    <property type="gene ID" value="ENSPMEG00000005749.1"/>
</dbReference>
<evidence type="ECO:0000256" key="9">
    <source>
        <dbReference type="ARBA" id="ARBA00023180"/>
    </source>
</evidence>
<accession>A0A3B3WP55</accession>
<dbReference type="PROSITE" id="PS00237">
    <property type="entry name" value="G_PROTEIN_RECEP_F1_1"/>
    <property type="match status" value="1"/>
</dbReference>
<keyword evidence="2 11" id="KW-1003">Cell membrane</keyword>
<feature type="transmembrane region" description="Helical" evidence="11">
    <location>
        <begin position="186"/>
        <end position="212"/>
    </location>
</feature>
<reference evidence="13" key="2">
    <citation type="submission" date="2025-09" db="UniProtKB">
        <authorList>
            <consortium name="Ensembl"/>
        </authorList>
    </citation>
    <scope>IDENTIFICATION</scope>
</reference>
<evidence type="ECO:0000256" key="8">
    <source>
        <dbReference type="ARBA" id="ARBA00023170"/>
    </source>
</evidence>
<dbReference type="GO" id="GO:0005886">
    <property type="term" value="C:plasma membrane"/>
    <property type="evidence" value="ECO:0007669"/>
    <property type="project" value="UniProtKB-SubCell"/>
</dbReference>
<name>A0A3B3WP55_9TELE</name>
<evidence type="ECO:0000256" key="7">
    <source>
        <dbReference type="ARBA" id="ARBA00023157"/>
    </source>
</evidence>
<dbReference type="PANTHER" id="PTHR24246">
    <property type="entry name" value="OLFACTORY RECEPTOR AND ADENOSINE RECEPTOR"/>
    <property type="match status" value="1"/>
</dbReference>
<keyword evidence="10 11" id="KW-0807">Transducer</keyword>
<protein>
    <recommendedName>
        <fullName evidence="12">G-protein coupled receptors family 1 profile domain-containing protein</fullName>
    </recommendedName>
</protein>
<dbReference type="PRINTS" id="PR00424">
    <property type="entry name" value="ADENOSINER"/>
</dbReference>
<dbReference type="AlphaFoldDB" id="A0A3B3WP55"/>
<evidence type="ECO:0000256" key="4">
    <source>
        <dbReference type="ARBA" id="ARBA00022989"/>
    </source>
</evidence>
<evidence type="ECO:0000259" key="12">
    <source>
        <dbReference type="PROSITE" id="PS50262"/>
    </source>
</evidence>
<proteinExistence type="inferred from homology"/>
<dbReference type="GO" id="GO:0045202">
    <property type="term" value="C:synapse"/>
    <property type="evidence" value="ECO:0007669"/>
    <property type="project" value="TreeGrafter"/>
</dbReference>
<dbReference type="GO" id="GO:0001609">
    <property type="term" value="F:G protein-coupled adenosine receptor activity"/>
    <property type="evidence" value="ECO:0007669"/>
    <property type="project" value="UniProtKB-UniRule"/>
</dbReference>
<feature type="domain" description="G-protein coupled receptors family 1 profile" evidence="12">
    <location>
        <begin position="40"/>
        <end position="294"/>
    </location>
</feature>
<dbReference type="InterPro" id="IPR017452">
    <property type="entry name" value="GPCR_Rhodpsn_7TM"/>
</dbReference>
<feature type="transmembrane region" description="Helical" evidence="11">
    <location>
        <begin position="61"/>
        <end position="83"/>
    </location>
</feature>
<comment type="similarity">
    <text evidence="11">Belongs to the G-protein coupled receptor 1 family.</text>
</comment>
<sequence length="339" mass="38237">MTVVMKCHLVNNTFNANTMNTGKIIYTVLEVLIAVGCCLGNMLVVFALWKTKGIQQPTFCLIVSLAVADFLVGFVAIPMAVLLDGHLETSFHTCLFISCVLILLTLVSILCLMAIAIDRFLRVYIPLRYKRTVTWKHSYSVAAVCWLVAIPLSFTPMLGWHKDPPDSANSTVVCRFIEVIPMSYMVYFNFFLCNLMPLLVMIVLYSCIFCFIHGRLKEKPGNGAQNQSHIYLQKEKQLASSLALVLTLFVVSWLPIHIMNIVVYFHGPDTVPYIAFYVGILLSHANSAVNPVVYAFKIKKIKTAYVKIWRQFVCLQGLSCFNSYKAFLNYPVVGNVPYK</sequence>
<keyword evidence="9 11" id="KW-0325">Glycoprotein</keyword>
<evidence type="ECO:0000256" key="3">
    <source>
        <dbReference type="ARBA" id="ARBA00022692"/>
    </source>
</evidence>
<dbReference type="PRINTS" id="PR00237">
    <property type="entry name" value="GPCRRHODOPSN"/>
</dbReference>
<evidence type="ECO:0000313" key="14">
    <source>
        <dbReference type="Proteomes" id="UP000261480"/>
    </source>
</evidence>
<evidence type="ECO:0000256" key="6">
    <source>
        <dbReference type="ARBA" id="ARBA00023136"/>
    </source>
</evidence>
<feature type="transmembrane region" description="Helical" evidence="11">
    <location>
        <begin position="95"/>
        <end position="117"/>
    </location>
</feature>
<keyword evidence="5 11" id="KW-0297">G-protein coupled receptor</keyword>
<keyword evidence="4 11" id="KW-1133">Transmembrane helix</keyword>
<evidence type="ECO:0000256" key="5">
    <source>
        <dbReference type="ARBA" id="ARBA00023040"/>
    </source>
</evidence>
<dbReference type="STRING" id="48701.ENSPMEP00000004487"/>
<keyword evidence="6 11" id="KW-0472">Membrane</keyword>
<keyword evidence="8 11" id="KW-0675">Receptor</keyword>
<evidence type="ECO:0000313" key="13">
    <source>
        <dbReference type="Ensembl" id="ENSPMEP00000004487.1"/>
    </source>
</evidence>
<evidence type="ECO:0000256" key="11">
    <source>
        <dbReference type="RuleBase" id="RU201114"/>
    </source>
</evidence>
<evidence type="ECO:0000256" key="1">
    <source>
        <dbReference type="ARBA" id="ARBA00004651"/>
    </source>
</evidence>
<reference evidence="13" key="1">
    <citation type="submission" date="2025-08" db="UniProtKB">
        <authorList>
            <consortium name="Ensembl"/>
        </authorList>
    </citation>
    <scope>IDENTIFICATION</scope>
</reference>
<dbReference type="Pfam" id="PF00001">
    <property type="entry name" value="7tm_1"/>
    <property type="match status" value="1"/>
</dbReference>
<keyword evidence="7 11" id="KW-1015">Disulfide bond</keyword>
<dbReference type="CDD" id="cd14968">
    <property type="entry name" value="7tmA_Adenosine_R"/>
    <property type="match status" value="1"/>
</dbReference>
<organism evidence="13 14">
    <name type="scientific">Poecilia mexicana</name>
    <dbReference type="NCBI Taxonomy" id="48701"/>
    <lineage>
        <taxon>Eukaryota</taxon>
        <taxon>Metazoa</taxon>
        <taxon>Chordata</taxon>
        <taxon>Craniata</taxon>
        <taxon>Vertebrata</taxon>
        <taxon>Euteleostomi</taxon>
        <taxon>Actinopterygii</taxon>
        <taxon>Neopterygii</taxon>
        <taxon>Teleostei</taxon>
        <taxon>Neoteleostei</taxon>
        <taxon>Acanthomorphata</taxon>
        <taxon>Ovalentaria</taxon>
        <taxon>Atherinomorphae</taxon>
        <taxon>Cyprinodontiformes</taxon>
        <taxon>Poeciliidae</taxon>
        <taxon>Poeciliinae</taxon>
        <taxon>Poecilia</taxon>
    </lineage>
</organism>
<feature type="transmembrane region" description="Helical" evidence="11">
    <location>
        <begin position="242"/>
        <end position="267"/>
    </location>
</feature>
<keyword evidence="14" id="KW-1185">Reference proteome</keyword>
<dbReference type="InterPro" id="IPR000276">
    <property type="entry name" value="GPCR_Rhodpsn"/>
</dbReference>
<feature type="transmembrane region" description="Helical" evidence="11">
    <location>
        <begin position="273"/>
        <end position="296"/>
    </location>
</feature>
<dbReference type="Gene3D" id="1.20.1070.10">
    <property type="entry name" value="Rhodopsin 7-helix transmembrane proteins"/>
    <property type="match status" value="1"/>
</dbReference>
<dbReference type="PANTHER" id="PTHR24246:SF54">
    <property type="entry name" value="ADENOSINE RECEPTOR A1-RELATED"/>
    <property type="match status" value="1"/>
</dbReference>
<feature type="transmembrane region" description="Helical" evidence="11">
    <location>
        <begin position="138"/>
        <end position="160"/>
    </location>
</feature>
<feature type="transmembrane region" description="Helical" evidence="11">
    <location>
        <begin position="24"/>
        <end position="49"/>
    </location>
</feature>
<dbReference type="SUPFAM" id="SSF81321">
    <property type="entry name" value="Family A G protein-coupled receptor-like"/>
    <property type="match status" value="1"/>
</dbReference>